<feature type="compositionally biased region" description="Basic and acidic residues" evidence="1">
    <location>
        <begin position="483"/>
        <end position="500"/>
    </location>
</feature>
<evidence type="ECO:0000313" key="2">
    <source>
        <dbReference type="EMBL" id="AFL83086.1"/>
    </source>
</evidence>
<evidence type="ECO:0008006" key="4">
    <source>
        <dbReference type="Google" id="ProtNLM"/>
    </source>
</evidence>
<proteinExistence type="predicted"/>
<gene>
    <name evidence="2" type="ordered locus">Belba_0427</name>
</gene>
<protein>
    <recommendedName>
        <fullName evidence="4">PEGA domain-containing protein</fullName>
    </recommendedName>
</protein>
<dbReference type="Proteomes" id="UP000006050">
    <property type="component" value="Chromosome"/>
</dbReference>
<dbReference type="KEGG" id="bbd:Belba_0427"/>
<accession>I3Z1G8</accession>
<organism evidence="2 3">
    <name type="scientific">Belliella baltica (strain DSM 15883 / CIP 108006 / LMG 21964 / BA134)</name>
    <dbReference type="NCBI Taxonomy" id="866536"/>
    <lineage>
        <taxon>Bacteria</taxon>
        <taxon>Pseudomonadati</taxon>
        <taxon>Bacteroidota</taxon>
        <taxon>Cytophagia</taxon>
        <taxon>Cytophagales</taxon>
        <taxon>Cyclobacteriaceae</taxon>
        <taxon>Belliella</taxon>
    </lineage>
</organism>
<evidence type="ECO:0000256" key="1">
    <source>
        <dbReference type="SAM" id="MobiDB-lite"/>
    </source>
</evidence>
<dbReference type="eggNOG" id="ENOG50333TK">
    <property type="taxonomic scope" value="Bacteria"/>
</dbReference>
<reference evidence="3" key="1">
    <citation type="submission" date="2012-06" db="EMBL/GenBank/DDBJ databases">
        <title>The complete genome of Belliella baltica DSM 15883.</title>
        <authorList>
            <person name="Lucas S."/>
            <person name="Copeland A."/>
            <person name="Lapidus A."/>
            <person name="Goodwin L."/>
            <person name="Pitluck S."/>
            <person name="Peters L."/>
            <person name="Mikhailova N."/>
            <person name="Davenport K."/>
            <person name="Kyrpides N."/>
            <person name="Mavromatis K."/>
            <person name="Pagani I."/>
            <person name="Ivanova N."/>
            <person name="Ovchinnikova G."/>
            <person name="Zeytun A."/>
            <person name="Detter J.C."/>
            <person name="Han C."/>
            <person name="Land M."/>
            <person name="Hauser L."/>
            <person name="Markowitz V."/>
            <person name="Cheng J.-F."/>
            <person name="Hugenholtz P."/>
            <person name="Woyke T."/>
            <person name="Wu D."/>
            <person name="Tindall B."/>
            <person name="Pomrenke H."/>
            <person name="Brambilla E."/>
            <person name="Klenk H.-P."/>
            <person name="Eisen J.A."/>
        </authorList>
    </citation>
    <scope>NUCLEOTIDE SEQUENCE [LARGE SCALE GENOMIC DNA]</scope>
    <source>
        <strain evidence="3">DSM 15883 / CIP 108006 / LMG 21964 / BA134</strain>
    </source>
</reference>
<dbReference type="HOGENOM" id="CLU_614878_0_0_10"/>
<dbReference type="AlphaFoldDB" id="I3Z1G8"/>
<evidence type="ECO:0000313" key="3">
    <source>
        <dbReference type="Proteomes" id="UP000006050"/>
    </source>
</evidence>
<keyword evidence="3" id="KW-1185">Reference proteome</keyword>
<sequence length="510" mass="57032">MLKTAFITVFLNLVLVFCALAQSKVRLSSNFPDVEFFKLSDNSDENPVSLGLGNVDFKLEKDSKNRVKVYKEGYEPVIAEFPRTEKWDKDQIIILENRLVSFAVDQSGATISFGDSVTNQKQVNIVIPKSQTVVVKVSKPGFVTEEVSFHNSTDRAEPPLVHLVSLQDRVVKLDLKPADASFSVNGQNVSNSNSEFVVPFGKCVEVVISKKGYADIVKEYCNTAENSNTLPITQNIILEDRVLSFNALPSDASIFVNGKMESLGSYEMFLAKGKCITVNIVKDGYLTFSKNYCNQDGAEELPIMEQVNLQENEAYNASLESNFSNSRLLLPAQAANVKEESWKLLISILTKEFDVLETVDFNAGYLISAWKYQEFNKGELTTRNRVIVTSSSNSNQNEYAVKFVSQLAEGKMESRDESKFKDWNRILTKYDDLADELIERFQFSIDPSKSIDTSSIPAIKTEITPIDTIPADSTKIDTIPLEPIRRDTIPADTTKTEKNPADTTKTNSKI</sequence>
<dbReference type="OrthoDB" id="1121354at2"/>
<feature type="region of interest" description="Disordered" evidence="1">
    <location>
        <begin position="474"/>
        <end position="510"/>
    </location>
</feature>
<feature type="compositionally biased region" description="Polar residues" evidence="1">
    <location>
        <begin position="501"/>
        <end position="510"/>
    </location>
</feature>
<dbReference type="PATRIC" id="fig|866536.3.peg.442"/>
<name>I3Z1G8_BELBD</name>
<dbReference type="EMBL" id="CP003281">
    <property type="protein sequence ID" value="AFL83086.1"/>
    <property type="molecule type" value="Genomic_DNA"/>
</dbReference>
<dbReference type="RefSeq" id="WP_014771099.1">
    <property type="nucleotide sequence ID" value="NC_018010.1"/>
</dbReference>